<evidence type="ECO:0000256" key="12">
    <source>
        <dbReference type="SAM" id="MobiDB-lite"/>
    </source>
</evidence>
<keyword evidence="7" id="KW-0067">ATP-binding</keyword>
<name>A0A8S1J420_9CHLO</name>
<evidence type="ECO:0000256" key="8">
    <source>
        <dbReference type="ARBA" id="ARBA00023125"/>
    </source>
</evidence>
<keyword evidence="3" id="KW-0547">Nucleotide-binding</keyword>
<organism evidence="15 16">
    <name type="scientific">Ostreobium quekettii</name>
    <dbReference type="NCBI Taxonomy" id="121088"/>
    <lineage>
        <taxon>Eukaryota</taxon>
        <taxon>Viridiplantae</taxon>
        <taxon>Chlorophyta</taxon>
        <taxon>core chlorophytes</taxon>
        <taxon>Ulvophyceae</taxon>
        <taxon>TCBD clade</taxon>
        <taxon>Bryopsidales</taxon>
        <taxon>Ostreobineae</taxon>
        <taxon>Ostreobiaceae</taxon>
        <taxon>Ostreobium</taxon>
    </lineage>
</organism>
<dbReference type="Gene3D" id="1.10.720.30">
    <property type="entry name" value="SAP domain"/>
    <property type="match status" value="1"/>
</dbReference>
<keyword evidence="11" id="KW-0539">Nucleus</keyword>
<feature type="region of interest" description="Disordered" evidence="12">
    <location>
        <begin position="551"/>
        <end position="573"/>
    </location>
</feature>
<dbReference type="NCBIfam" id="TIGR00578">
    <property type="entry name" value="ku70"/>
    <property type="match status" value="1"/>
</dbReference>
<dbReference type="InterPro" id="IPR016194">
    <property type="entry name" value="SPOC-like_C_dom_sf"/>
</dbReference>
<accession>A0A8S1J420</accession>
<dbReference type="PANTHER" id="PTHR12604:SF2">
    <property type="entry name" value="X-RAY REPAIR CROSS-COMPLEMENTING PROTEIN 6"/>
    <property type="match status" value="1"/>
</dbReference>
<dbReference type="SUPFAM" id="SSF100939">
    <property type="entry name" value="SPOC domain-like"/>
    <property type="match status" value="1"/>
</dbReference>
<dbReference type="GO" id="GO:0006310">
    <property type="term" value="P:DNA recombination"/>
    <property type="evidence" value="ECO:0007669"/>
    <property type="project" value="UniProtKB-KW"/>
</dbReference>
<dbReference type="Pfam" id="PF03731">
    <property type="entry name" value="Ku_N"/>
    <property type="match status" value="1"/>
</dbReference>
<dbReference type="Gene3D" id="4.10.970.10">
    <property type="entry name" value="Ku70, bridge and pillars"/>
    <property type="match status" value="1"/>
</dbReference>
<dbReference type="OrthoDB" id="3249161at2759"/>
<evidence type="ECO:0000313" key="16">
    <source>
        <dbReference type="Proteomes" id="UP000708148"/>
    </source>
</evidence>
<keyword evidence="8" id="KW-0238">DNA-binding</keyword>
<keyword evidence="9" id="KW-0233">DNA recombination</keyword>
<evidence type="ECO:0000256" key="5">
    <source>
        <dbReference type="ARBA" id="ARBA00022801"/>
    </source>
</evidence>
<dbReference type="GO" id="GO:0042162">
    <property type="term" value="F:telomeric DNA binding"/>
    <property type="evidence" value="ECO:0007669"/>
    <property type="project" value="InterPro"/>
</dbReference>
<proteinExistence type="inferred from homology"/>
<dbReference type="EMBL" id="CAJHUC010001648">
    <property type="protein sequence ID" value="CAD7701865.1"/>
    <property type="molecule type" value="Genomic_DNA"/>
</dbReference>
<keyword evidence="4" id="KW-0227">DNA damage</keyword>
<dbReference type="GO" id="GO:0003684">
    <property type="term" value="F:damaged DNA binding"/>
    <property type="evidence" value="ECO:0007669"/>
    <property type="project" value="InterPro"/>
</dbReference>
<dbReference type="AlphaFoldDB" id="A0A8S1J420"/>
<dbReference type="SMART" id="SM00559">
    <property type="entry name" value="Ku78"/>
    <property type="match status" value="1"/>
</dbReference>
<dbReference type="PANTHER" id="PTHR12604">
    <property type="entry name" value="KU AUTOANTIGEN DNA HELICASE"/>
    <property type="match status" value="1"/>
</dbReference>
<dbReference type="Gene3D" id="1.10.1600.10">
    <property type="match status" value="1"/>
</dbReference>
<dbReference type="FunFam" id="2.40.290.10:FF:000001">
    <property type="entry name" value="X-ray repair cross complementing 6"/>
    <property type="match status" value="1"/>
</dbReference>
<dbReference type="Proteomes" id="UP000708148">
    <property type="component" value="Unassembled WGS sequence"/>
</dbReference>
<feature type="domain" description="SAP" evidence="13">
    <location>
        <begin position="596"/>
        <end position="631"/>
    </location>
</feature>
<dbReference type="Pfam" id="PF02037">
    <property type="entry name" value="SAP"/>
    <property type="match status" value="1"/>
</dbReference>
<dbReference type="InterPro" id="IPR005161">
    <property type="entry name" value="Ku_N"/>
</dbReference>
<evidence type="ECO:0000256" key="4">
    <source>
        <dbReference type="ARBA" id="ARBA00022763"/>
    </source>
</evidence>
<dbReference type="GO" id="GO:0000723">
    <property type="term" value="P:telomere maintenance"/>
    <property type="evidence" value="ECO:0007669"/>
    <property type="project" value="InterPro"/>
</dbReference>
<evidence type="ECO:0000256" key="9">
    <source>
        <dbReference type="ARBA" id="ARBA00023172"/>
    </source>
</evidence>
<keyword evidence="5" id="KW-0378">Hydrolase</keyword>
<evidence type="ECO:0000256" key="2">
    <source>
        <dbReference type="ARBA" id="ARBA00005240"/>
    </source>
</evidence>
<dbReference type="InterPro" id="IPR036465">
    <property type="entry name" value="vWFA_dom_sf"/>
</dbReference>
<dbReference type="InterPro" id="IPR027388">
    <property type="entry name" value="Ku70_bridge/pillars_dom_sf"/>
</dbReference>
<sequence>MDYYDADAVDFDQEDAGFDTEGYASSKELIVFLIDAHRSMFSKIQEVKEYEDATCFELALRVAKDMLKVRIQASESDEIAVVFYGTETSQNPSQFQNVHVFLDLDVPDAMRICSLDELTVEKFQSEIQSQSVSKERPVEALKYALWTTSQMFASSASKASKRIFLLTNNEDPCSGSDVGEALRTQVIARAEELRDAQVALQLFALVPPGAQFDHDKFWRSVTDILKDESQDSWEDGSDVLTQLDALLHSARRCHYKKRATTSTRWHLGENLEIAVQLFTLLRKADKGATVFLDGKTNEELRSETAYVCQGTGAILSDVSCSYFEPASGDKSRYPKVLFHKDEMRAVRCIRPPGLTLLGFKPLSCLKDWHQVSPPSFVFPDEKQVKGSTTAFIAFHDRMLASKKFALCRFVRNERAEPQLVALVPQQEVLDSFGAQIEPPGMQMIHLPYSDDVRYPEIDRSVIGFEIKRATEHQIAQARKVVKGISLPAEFISYECANPAIERHYQVIEAVALQKPVPDVEDMTDDTVPDVEGMRRHLPIVQAFKDAVYPHGAPVPSAPKSGKASLAGSKRKSSDNADATACAASVDWHGLAENGNLGSLTNKVLKAYLQSHGLPCSGSRKADFVERIREHLGYRK</sequence>
<dbReference type="Pfam" id="PF02735">
    <property type="entry name" value="Ku"/>
    <property type="match status" value="1"/>
</dbReference>
<evidence type="ECO:0000256" key="3">
    <source>
        <dbReference type="ARBA" id="ARBA00022741"/>
    </source>
</evidence>
<keyword evidence="16" id="KW-1185">Reference proteome</keyword>
<dbReference type="Gene3D" id="3.40.50.410">
    <property type="entry name" value="von Willebrand factor, type A domain"/>
    <property type="match status" value="1"/>
</dbReference>
<dbReference type="GO" id="GO:0005524">
    <property type="term" value="F:ATP binding"/>
    <property type="evidence" value="ECO:0007669"/>
    <property type="project" value="UniProtKB-KW"/>
</dbReference>
<evidence type="ECO:0000259" key="14">
    <source>
        <dbReference type="SMART" id="SM00559"/>
    </source>
</evidence>
<evidence type="ECO:0008006" key="17">
    <source>
        <dbReference type="Google" id="ProtNLM"/>
    </source>
</evidence>
<evidence type="ECO:0000259" key="13">
    <source>
        <dbReference type="SMART" id="SM00513"/>
    </source>
</evidence>
<dbReference type="Gene3D" id="2.40.290.10">
    <property type="match status" value="1"/>
</dbReference>
<feature type="domain" description="Ku" evidence="14">
    <location>
        <begin position="320"/>
        <end position="462"/>
    </location>
</feature>
<reference evidence="15" key="1">
    <citation type="submission" date="2020-12" db="EMBL/GenBank/DDBJ databases">
        <authorList>
            <person name="Iha C."/>
        </authorList>
    </citation>
    <scope>NUCLEOTIDE SEQUENCE</scope>
</reference>
<evidence type="ECO:0000256" key="1">
    <source>
        <dbReference type="ARBA" id="ARBA00004123"/>
    </source>
</evidence>
<dbReference type="GO" id="GO:0016787">
    <property type="term" value="F:hydrolase activity"/>
    <property type="evidence" value="ECO:0007669"/>
    <property type="project" value="UniProtKB-KW"/>
</dbReference>
<comment type="similarity">
    <text evidence="2">Belongs to the ku70 family.</text>
</comment>
<evidence type="ECO:0000256" key="6">
    <source>
        <dbReference type="ARBA" id="ARBA00022806"/>
    </source>
</evidence>
<evidence type="ECO:0000256" key="7">
    <source>
        <dbReference type="ARBA" id="ARBA00022840"/>
    </source>
</evidence>
<dbReference type="CDD" id="cd00788">
    <property type="entry name" value="KU70"/>
    <property type="match status" value="1"/>
</dbReference>
<dbReference type="InterPro" id="IPR006164">
    <property type="entry name" value="DNA_bd_Ku70/Ku80"/>
</dbReference>
<dbReference type="SMART" id="SM00513">
    <property type="entry name" value="SAP"/>
    <property type="match status" value="1"/>
</dbReference>
<dbReference type="GO" id="GO:0006303">
    <property type="term" value="P:double-strand break repair via nonhomologous end joining"/>
    <property type="evidence" value="ECO:0007669"/>
    <property type="project" value="InterPro"/>
</dbReference>
<dbReference type="InterPro" id="IPR006165">
    <property type="entry name" value="Ku70"/>
</dbReference>
<dbReference type="GO" id="GO:0003690">
    <property type="term" value="F:double-stranded DNA binding"/>
    <property type="evidence" value="ECO:0007669"/>
    <property type="project" value="TreeGrafter"/>
</dbReference>
<dbReference type="GO" id="GO:0043564">
    <property type="term" value="C:Ku70:Ku80 complex"/>
    <property type="evidence" value="ECO:0007669"/>
    <property type="project" value="InterPro"/>
</dbReference>
<dbReference type="GO" id="GO:0003678">
    <property type="term" value="F:DNA helicase activity"/>
    <property type="evidence" value="ECO:0007669"/>
    <property type="project" value="InterPro"/>
</dbReference>
<evidence type="ECO:0000256" key="10">
    <source>
        <dbReference type="ARBA" id="ARBA00023204"/>
    </source>
</evidence>
<dbReference type="SUPFAM" id="SSF53300">
    <property type="entry name" value="vWA-like"/>
    <property type="match status" value="1"/>
</dbReference>
<protein>
    <recommendedName>
        <fullName evidence="17">ATP-dependent DNA helicase 2 subunit 1</fullName>
    </recommendedName>
</protein>
<dbReference type="InterPro" id="IPR003034">
    <property type="entry name" value="SAP_dom"/>
</dbReference>
<evidence type="ECO:0000313" key="15">
    <source>
        <dbReference type="EMBL" id="CAD7701865.1"/>
    </source>
</evidence>
<dbReference type="InterPro" id="IPR047087">
    <property type="entry name" value="KU70_core_dom"/>
</dbReference>
<comment type="caution">
    <text evidence="15">The sequence shown here is derived from an EMBL/GenBank/DDBJ whole genome shotgun (WGS) entry which is preliminary data.</text>
</comment>
<dbReference type="PIRSF" id="PIRSF003033">
    <property type="entry name" value="Ku70"/>
    <property type="match status" value="1"/>
</dbReference>
<comment type="subcellular location">
    <subcellularLocation>
        <location evidence="1">Nucleus</location>
    </subcellularLocation>
</comment>
<dbReference type="InterPro" id="IPR036361">
    <property type="entry name" value="SAP_dom_sf"/>
</dbReference>
<gene>
    <name evidence="15" type="ORF">OSTQU699_LOCUS7222</name>
</gene>
<evidence type="ECO:0000256" key="11">
    <source>
        <dbReference type="ARBA" id="ARBA00023242"/>
    </source>
</evidence>
<dbReference type="SUPFAM" id="SSF68906">
    <property type="entry name" value="SAP domain"/>
    <property type="match status" value="1"/>
</dbReference>
<keyword evidence="6" id="KW-0347">Helicase</keyword>
<dbReference type="InterPro" id="IPR005160">
    <property type="entry name" value="Ku_C"/>
</dbReference>
<dbReference type="Pfam" id="PF03730">
    <property type="entry name" value="Ku_C"/>
    <property type="match status" value="1"/>
</dbReference>
<keyword evidence="10" id="KW-0234">DNA repair</keyword>